<proteinExistence type="predicted"/>
<reference evidence="2 3" key="1">
    <citation type="submission" date="2019-07" db="EMBL/GenBank/DDBJ databases">
        <title>Annotation for the trematode Paragonimus westermani.</title>
        <authorList>
            <person name="Choi Y.-J."/>
        </authorList>
    </citation>
    <scope>NUCLEOTIDE SEQUENCE [LARGE SCALE GENOMIC DNA]</scope>
    <source>
        <strain evidence="2">180907_Pwestermani</strain>
    </source>
</reference>
<dbReference type="Proteomes" id="UP000699462">
    <property type="component" value="Unassembled WGS sequence"/>
</dbReference>
<feature type="region of interest" description="Disordered" evidence="1">
    <location>
        <begin position="1"/>
        <end position="35"/>
    </location>
</feature>
<protein>
    <submittedName>
        <fullName evidence="2">Uncharacterized protein</fullName>
    </submittedName>
</protein>
<dbReference type="EMBL" id="JTDF01003671">
    <property type="protein sequence ID" value="KAF8567605.1"/>
    <property type="molecule type" value="Genomic_DNA"/>
</dbReference>
<keyword evidence="3" id="KW-1185">Reference proteome</keyword>
<dbReference type="AlphaFoldDB" id="A0A8T0DIE4"/>
<accession>A0A8T0DIE4</accession>
<evidence type="ECO:0000313" key="2">
    <source>
        <dbReference type="EMBL" id="KAF8567605.1"/>
    </source>
</evidence>
<name>A0A8T0DIE4_9TREM</name>
<gene>
    <name evidence="2" type="ORF">P879_01531</name>
</gene>
<sequence>MAKRKRSKNKSIAASSKNSSRLENPSTVDEFSHESCERQVDSLNKEIVLFQRYIDASKVLIEDYAGENQQNALSKIDLNSYLLSCVQRKGTIL</sequence>
<dbReference type="OrthoDB" id="166611at2759"/>
<feature type="compositionally biased region" description="Low complexity" evidence="1">
    <location>
        <begin position="10"/>
        <end position="21"/>
    </location>
</feature>
<evidence type="ECO:0000313" key="3">
    <source>
        <dbReference type="Proteomes" id="UP000699462"/>
    </source>
</evidence>
<evidence type="ECO:0000256" key="1">
    <source>
        <dbReference type="SAM" id="MobiDB-lite"/>
    </source>
</evidence>
<comment type="caution">
    <text evidence="2">The sequence shown here is derived from an EMBL/GenBank/DDBJ whole genome shotgun (WGS) entry which is preliminary data.</text>
</comment>
<organism evidence="2 3">
    <name type="scientific">Paragonimus westermani</name>
    <dbReference type="NCBI Taxonomy" id="34504"/>
    <lineage>
        <taxon>Eukaryota</taxon>
        <taxon>Metazoa</taxon>
        <taxon>Spiralia</taxon>
        <taxon>Lophotrochozoa</taxon>
        <taxon>Platyhelminthes</taxon>
        <taxon>Trematoda</taxon>
        <taxon>Digenea</taxon>
        <taxon>Plagiorchiida</taxon>
        <taxon>Troglotremata</taxon>
        <taxon>Troglotrematidae</taxon>
        <taxon>Paragonimus</taxon>
    </lineage>
</organism>